<keyword evidence="2" id="KW-1185">Reference proteome</keyword>
<evidence type="ECO:0000313" key="1">
    <source>
        <dbReference type="EMBL" id="AWY09368.1"/>
    </source>
</evidence>
<name>A0A2Z4QGK4_9CAUD</name>
<gene>
    <name evidence="1" type="ORF">vBRpoPV13_11</name>
</gene>
<proteinExistence type="predicted"/>
<dbReference type="Proteomes" id="UP000250784">
    <property type="component" value="Segment"/>
</dbReference>
<accession>A0A2Z4QGK4</accession>
<evidence type="ECO:0000313" key="2">
    <source>
        <dbReference type="Proteomes" id="UP000250784"/>
    </source>
</evidence>
<protein>
    <submittedName>
        <fullName evidence="1">Uncharacterized protein</fullName>
    </submittedName>
</protein>
<organism evidence="1 2">
    <name type="scientific">Ruegeria phage vB_RpoP-V13</name>
    <dbReference type="NCBI Taxonomy" id="2218612"/>
    <lineage>
        <taxon>Viruses</taxon>
        <taxon>Duplodnaviria</taxon>
        <taxon>Heunggongvirae</taxon>
        <taxon>Uroviricota</taxon>
        <taxon>Caudoviricetes</taxon>
        <taxon>Schitoviridae</taxon>
        <taxon>Rhodovirinae</taxon>
        <taxon>Pomeroyivirus</taxon>
        <taxon>Pomeroyivirus V13</taxon>
    </lineage>
</organism>
<reference evidence="1 2" key="1">
    <citation type="submission" date="2018-03" db="EMBL/GenBank/DDBJ databases">
        <title>Diverse roseophage infecting Ruegeria pomeroyi DSS-3.</title>
        <authorList>
            <person name="Zhan Y."/>
            <person name="Chen F."/>
            <person name="Wommack E."/>
            <person name="Nasko D."/>
        </authorList>
    </citation>
    <scope>NUCLEOTIDE SEQUENCE [LARGE SCALE GENOMIC DNA]</scope>
</reference>
<dbReference type="EMBL" id="MH015256">
    <property type="protein sequence ID" value="AWY09368.1"/>
    <property type="molecule type" value="Genomic_DNA"/>
</dbReference>
<sequence>MIIVNGKTKTVVVFGDVSPQAFQLFMGQMSMAISKWHSEGCPASGDFA</sequence>